<organism evidence="3 6">
    <name type="scientific">Hydra vulgaris</name>
    <name type="common">Hydra</name>
    <name type="synonym">Hydra attenuata</name>
    <dbReference type="NCBI Taxonomy" id="6087"/>
    <lineage>
        <taxon>Eukaryota</taxon>
        <taxon>Metazoa</taxon>
        <taxon>Cnidaria</taxon>
        <taxon>Hydrozoa</taxon>
        <taxon>Hydroidolina</taxon>
        <taxon>Anthoathecata</taxon>
        <taxon>Aplanulata</taxon>
        <taxon>Hydridae</taxon>
        <taxon>Hydra</taxon>
    </lineage>
</organism>
<dbReference type="RefSeq" id="XP_065666684.1">
    <property type="nucleotide sequence ID" value="XM_065810612.1"/>
</dbReference>
<keyword evidence="2" id="KW-0732">Signal</keyword>
<dbReference type="RefSeq" id="XP_065666683.1">
    <property type="nucleotide sequence ID" value="XM_065810611.1"/>
</dbReference>
<gene>
    <name evidence="4 5 6" type="primary">LOC105846392</name>
</gene>
<accession>A0ABM4CXL4</accession>
<dbReference type="Proteomes" id="UP001652625">
    <property type="component" value="Chromosome 11"/>
</dbReference>
<proteinExistence type="predicted"/>
<dbReference type="GeneID" id="105846392"/>
<reference evidence="4 5" key="1">
    <citation type="submission" date="2025-05" db="UniProtKB">
        <authorList>
            <consortium name="RefSeq"/>
        </authorList>
    </citation>
    <scope>IDENTIFICATION</scope>
</reference>
<evidence type="ECO:0000313" key="3">
    <source>
        <dbReference type="Proteomes" id="UP001652625"/>
    </source>
</evidence>
<dbReference type="RefSeq" id="XP_065666682.1">
    <property type="nucleotide sequence ID" value="XM_065810610.1"/>
</dbReference>
<sequence length="316" mass="34710">MNSRTCLLLAVFAILQQCYSLLDLSEKSQPSKAERTAAEAINKLLQEKMASKFKEAANEVKGALVKHLGDSLKSAHKKMIQKKKKKTNKKTIKKQFKSDQIVKTNKVLPLSHDTPNAKLDTGIQTHALTSPCHLECRSKFLSHSVKCRKCKAHVESKSKLGAAIHQNTGPRNRKNLSTVKQAPSEVSHNVPTSTNYDSNSENQIQQQSAQLSPLPVQNYQYQHPAQLQMQQTNNQIVSGGIPPMGPSVACNPIPTTCTGNDCMSSNPCADVFSRLGPSTSCPPTCGLDCFGYCPTACCRHKKKTNIPKIVENKTKE</sequence>
<evidence type="ECO:0000313" key="6">
    <source>
        <dbReference type="RefSeq" id="XP_065666684.1"/>
    </source>
</evidence>
<feature type="chain" id="PRO_5045025989" evidence="2">
    <location>
        <begin position="21"/>
        <end position="316"/>
    </location>
</feature>
<evidence type="ECO:0000256" key="1">
    <source>
        <dbReference type="SAM" id="MobiDB-lite"/>
    </source>
</evidence>
<evidence type="ECO:0000313" key="4">
    <source>
        <dbReference type="RefSeq" id="XP_065666682.1"/>
    </source>
</evidence>
<feature type="compositionally biased region" description="Polar residues" evidence="1">
    <location>
        <begin position="165"/>
        <end position="209"/>
    </location>
</feature>
<keyword evidence="3" id="KW-1185">Reference proteome</keyword>
<evidence type="ECO:0000313" key="5">
    <source>
        <dbReference type="RefSeq" id="XP_065666683.1"/>
    </source>
</evidence>
<feature type="signal peptide" evidence="2">
    <location>
        <begin position="1"/>
        <end position="20"/>
    </location>
</feature>
<evidence type="ECO:0000256" key="2">
    <source>
        <dbReference type="SAM" id="SignalP"/>
    </source>
</evidence>
<feature type="region of interest" description="Disordered" evidence="1">
    <location>
        <begin position="161"/>
        <end position="209"/>
    </location>
</feature>
<protein>
    <submittedName>
        <fullName evidence="4 5">Uncharacterized protein LOC105846392 isoform X1</fullName>
    </submittedName>
</protein>
<name>A0ABM4CXL4_HYDVU</name>